<reference evidence="1 2" key="1">
    <citation type="submission" date="2015-12" db="EMBL/GenBank/DDBJ databases">
        <title>The genome of Folsomia candida.</title>
        <authorList>
            <person name="Faddeeva A."/>
            <person name="Derks M.F."/>
            <person name="Anvar Y."/>
            <person name="Smit S."/>
            <person name="Van Straalen N."/>
            <person name="Roelofs D."/>
        </authorList>
    </citation>
    <scope>NUCLEOTIDE SEQUENCE [LARGE SCALE GENOMIC DNA]</scope>
    <source>
        <strain evidence="1 2">VU population</strain>
        <tissue evidence="1">Whole body</tissue>
    </source>
</reference>
<dbReference type="EMBL" id="LNIX01000019">
    <property type="protein sequence ID" value="OXA44203.1"/>
    <property type="molecule type" value="Genomic_DNA"/>
</dbReference>
<name>A0A226DG67_FOLCA</name>
<organism evidence="1 2">
    <name type="scientific">Folsomia candida</name>
    <name type="common">Springtail</name>
    <dbReference type="NCBI Taxonomy" id="158441"/>
    <lineage>
        <taxon>Eukaryota</taxon>
        <taxon>Metazoa</taxon>
        <taxon>Ecdysozoa</taxon>
        <taxon>Arthropoda</taxon>
        <taxon>Hexapoda</taxon>
        <taxon>Collembola</taxon>
        <taxon>Entomobryomorpha</taxon>
        <taxon>Isotomoidea</taxon>
        <taxon>Isotomidae</taxon>
        <taxon>Proisotominae</taxon>
        <taxon>Folsomia</taxon>
    </lineage>
</organism>
<proteinExistence type="predicted"/>
<evidence type="ECO:0000313" key="1">
    <source>
        <dbReference type="EMBL" id="OXA44203.1"/>
    </source>
</evidence>
<comment type="caution">
    <text evidence="1">The sequence shown here is derived from an EMBL/GenBank/DDBJ whole genome shotgun (WGS) entry which is preliminary data.</text>
</comment>
<sequence>MRSSLLTTLSLISIYTISYIFHFSFSTATKPTAINLTESVFQHLDPDCHLILAHHNNFQNSDILSSPIPSKKGIYIFHLPQINVTTWATLPRPVIYGERNSRGIYASSQKAHFSSRAFCFIGVVITQKSDFDKEPGKLSDKEVSRFTEYQTNLLSFSRVLRNIRVGTAVFTFVLHVVVVLERDDWYETTPIWGWDSPVIQLDKKQIGQVISNNSHFYSIVERPTDFFLRTSRKSSLNLGGFYSRKESCGAYGKGPFYLIREERYRPRAVLLLSLVCLGNFTVGEAEDGSASTAKYNKNRDKEIFTYREQVNIYMHRQRTQFSPTLYVTTIKQGYSFITCFSTEDLSFKHT</sequence>
<dbReference type="AlphaFoldDB" id="A0A226DG67"/>
<accession>A0A226DG67</accession>
<keyword evidence="2" id="KW-1185">Reference proteome</keyword>
<gene>
    <name evidence="1" type="ORF">Fcan01_20983</name>
</gene>
<protein>
    <submittedName>
        <fullName evidence="1">Holo-[acyl-carrier-protein] synthase</fullName>
    </submittedName>
</protein>
<dbReference type="Proteomes" id="UP000198287">
    <property type="component" value="Unassembled WGS sequence"/>
</dbReference>
<evidence type="ECO:0000313" key="2">
    <source>
        <dbReference type="Proteomes" id="UP000198287"/>
    </source>
</evidence>